<dbReference type="InterPro" id="IPR001584">
    <property type="entry name" value="Integrase_cat-core"/>
</dbReference>
<gene>
    <name evidence="2" type="ORF">LIER_01897</name>
</gene>
<sequence length="105" mass="11911">MRSVQHQPTTSMTPILNPIPFAMYGINRVGKLPKTKGSLEYVVVAVDYFSKWVEVAPLKKIGSDNIVRFLWKHVVTRFGVSRILVSDNGPQFESEKCLNFVRSTI</sequence>
<dbReference type="PANTHER" id="PTHR37984">
    <property type="entry name" value="PROTEIN CBG26694"/>
    <property type="match status" value="1"/>
</dbReference>
<feature type="domain" description="Integrase catalytic" evidence="1">
    <location>
        <begin position="16"/>
        <end position="105"/>
    </location>
</feature>
<dbReference type="PROSITE" id="PS50994">
    <property type="entry name" value="INTEGRASE"/>
    <property type="match status" value="1"/>
</dbReference>
<organism evidence="2 3">
    <name type="scientific">Lithospermum erythrorhizon</name>
    <name type="common">Purple gromwell</name>
    <name type="synonym">Lithospermum officinale var. erythrorhizon</name>
    <dbReference type="NCBI Taxonomy" id="34254"/>
    <lineage>
        <taxon>Eukaryota</taxon>
        <taxon>Viridiplantae</taxon>
        <taxon>Streptophyta</taxon>
        <taxon>Embryophyta</taxon>
        <taxon>Tracheophyta</taxon>
        <taxon>Spermatophyta</taxon>
        <taxon>Magnoliopsida</taxon>
        <taxon>eudicotyledons</taxon>
        <taxon>Gunneridae</taxon>
        <taxon>Pentapetalae</taxon>
        <taxon>asterids</taxon>
        <taxon>lamiids</taxon>
        <taxon>Boraginales</taxon>
        <taxon>Boraginaceae</taxon>
        <taxon>Boraginoideae</taxon>
        <taxon>Lithospermeae</taxon>
        <taxon>Lithospermum</taxon>
    </lineage>
</organism>
<dbReference type="Proteomes" id="UP001454036">
    <property type="component" value="Unassembled WGS sequence"/>
</dbReference>
<dbReference type="InterPro" id="IPR012337">
    <property type="entry name" value="RNaseH-like_sf"/>
</dbReference>
<evidence type="ECO:0000313" key="3">
    <source>
        <dbReference type="Proteomes" id="UP001454036"/>
    </source>
</evidence>
<dbReference type="InterPro" id="IPR050951">
    <property type="entry name" value="Retrovirus_Pol_polyprotein"/>
</dbReference>
<keyword evidence="3" id="KW-1185">Reference proteome</keyword>
<dbReference type="AlphaFoldDB" id="A0AAV3NNB0"/>
<dbReference type="Pfam" id="PF00665">
    <property type="entry name" value="rve"/>
    <property type="match status" value="1"/>
</dbReference>
<accession>A0AAV3NNB0</accession>
<dbReference type="SUPFAM" id="SSF53098">
    <property type="entry name" value="Ribonuclease H-like"/>
    <property type="match status" value="1"/>
</dbReference>
<reference evidence="2 3" key="1">
    <citation type="submission" date="2024-01" db="EMBL/GenBank/DDBJ databases">
        <title>The complete chloroplast genome sequence of Lithospermum erythrorhizon: insights into the phylogenetic relationship among Boraginaceae species and the maternal lineages of purple gromwells.</title>
        <authorList>
            <person name="Okada T."/>
            <person name="Watanabe K."/>
        </authorList>
    </citation>
    <scope>NUCLEOTIDE SEQUENCE [LARGE SCALE GENOMIC DNA]</scope>
</reference>
<evidence type="ECO:0000259" key="1">
    <source>
        <dbReference type="PROSITE" id="PS50994"/>
    </source>
</evidence>
<protein>
    <recommendedName>
        <fullName evidence="1">Integrase catalytic domain-containing protein</fullName>
    </recommendedName>
</protein>
<dbReference type="GO" id="GO:0015074">
    <property type="term" value="P:DNA integration"/>
    <property type="evidence" value="ECO:0007669"/>
    <property type="project" value="InterPro"/>
</dbReference>
<proteinExistence type="predicted"/>
<dbReference type="PANTHER" id="PTHR37984:SF5">
    <property type="entry name" value="PROTEIN NYNRIN-LIKE"/>
    <property type="match status" value="1"/>
</dbReference>
<dbReference type="Gene3D" id="3.30.420.10">
    <property type="entry name" value="Ribonuclease H-like superfamily/Ribonuclease H"/>
    <property type="match status" value="1"/>
</dbReference>
<evidence type="ECO:0000313" key="2">
    <source>
        <dbReference type="EMBL" id="GAA0140581.1"/>
    </source>
</evidence>
<dbReference type="EMBL" id="BAABME010000196">
    <property type="protein sequence ID" value="GAA0140581.1"/>
    <property type="molecule type" value="Genomic_DNA"/>
</dbReference>
<comment type="caution">
    <text evidence="2">The sequence shown here is derived from an EMBL/GenBank/DDBJ whole genome shotgun (WGS) entry which is preliminary data.</text>
</comment>
<dbReference type="GO" id="GO:0003676">
    <property type="term" value="F:nucleic acid binding"/>
    <property type="evidence" value="ECO:0007669"/>
    <property type="project" value="InterPro"/>
</dbReference>
<name>A0AAV3NNB0_LITER</name>
<dbReference type="InterPro" id="IPR036397">
    <property type="entry name" value="RNaseH_sf"/>
</dbReference>